<feature type="domain" description="ACB" evidence="3">
    <location>
        <begin position="3"/>
        <end position="88"/>
    </location>
</feature>
<evidence type="ECO:0000256" key="2">
    <source>
        <dbReference type="ARBA" id="ARBA00023121"/>
    </source>
</evidence>
<dbReference type="InterPro" id="IPR014352">
    <property type="entry name" value="FERM/acyl-CoA-bd_prot_sf"/>
</dbReference>
<dbReference type="Gene3D" id="1.20.80.10">
    <property type="match status" value="1"/>
</dbReference>
<dbReference type="PANTHER" id="PTHR23310">
    <property type="entry name" value="ACYL-COA-BINDING PROTEIN, ACBP"/>
    <property type="match status" value="1"/>
</dbReference>
<name>A0AAW1RU93_9CHLO</name>
<dbReference type="InterPro" id="IPR000582">
    <property type="entry name" value="Acyl-CoA-binding_protein"/>
</dbReference>
<keyword evidence="2" id="KW-0446">Lipid-binding</keyword>
<dbReference type="InterPro" id="IPR035984">
    <property type="entry name" value="Acyl-CoA-binding_sf"/>
</dbReference>
<dbReference type="PROSITE" id="PS00880">
    <property type="entry name" value="ACB_1"/>
    <property type="match status" value="1"/>
</dbReference>
<organism evidence="4 5">
    <name type="scientific">Apatococcus lobatus</name>
    <dbReference type="NCBI Taxonomy" id="904363"/>
    <lineage>
        <taxon>Eukaryota</taxon>
        <taxon>Viridiplantae</taxon>
        <taxon>Chlorophyta</taxon>
        <taxon>core chlorophytes</taxon>
        <taxon>Trebouxiophyceae</taxon>
        <taxon>Chlorellales</taxon>
        <taxon>Chlorellaceae</taxon>
        <taxon>Apatococcus</taxon>
    </lineage>
</organism>
<comment type="caution">
    <text evidence="4">The sequence shown here is derived from an EMBL/GenBank/DDBJ whole genome shotgun (WGS) entry which is preliminary data.</text>
</comment>
<comment type="similarity">
    <text evidence="1">Belongs to the ACBP family.</text>
</comment>
<dbReference type="PROSITE" id="PS51228">
    <property type="entry name" value="ACB_2"/>
    <property type="match status" value="1"/>
</dbReference>
<dbReference type="AlphaFoldDB" id="A0AAW1RU93"/>
<dbReference type="PRINTS" id="PR00689">
    <property type="entry name" value="ACOABINDINGP"/>
</dbReference>
<dbReference type="Pfam" id="PF00887">
    <property type="entry name" value="ACBP"/>
    <property type="match status" value="1"/>
</dbReference>
<keyword evidence="5" id="KW-1185">Reference proteome</keyword>
<evidence type="ECO:0000259" key="3">
    <source>
        <dbReference type="PROSITE" id="PS51228"/>
    </source>
</evidence>
<protein>
    <recommendedName>
        <fullName evidence="3">ACB domain-containing protein</fullName>
    </recommendedName>
</protein>
<dbReference type="PANTHER" id="PTHR23310:SF62">
    <property type="entry name" value="ACYL-COA BINDING PROTEIN 1, ISOFORM A"/>
    <property type="match status" value="1"/>
</dbReference>
<dbReference type="GO" id="GO:0006631">
    <property type="term" value="P:fatty acid metabolic process"/>
    <property type="evidence" value="ECO:0007669"/>
    <property type="project" value="TreeGrafter"/>
</dbReference>
<evidence type="ECO:0000256" key="1">
    <source>
        <dbReference type="ARBA" id="ARBA00005567"/>
    </source>
</evidence>
<reference evidence="4 5" key="1">
    <citation type="journal article" date="2024" name="Nat. Commun.">
        <title>Phylogenomics reveals the evolutionary origins of lichenization in chlorophyte algae.</title>
        <authorList>
            <person name="Puginier C."/>
            <person name="Libourel C."/>
            <person name="Otte J."/>
            <person name="Skaloud P."/>
            <person name="Haon M."/>
            <person name="Grisel S."/>
            <person name="Petersen M."/>
            <person name="Berrin J.G."/>
            <person name="Delaux P.M."/>
            <person name="Dal Grande F."/>
            <person name="Keller J."/>
        </authorList>
    </citation>
    <scope>NUCLEOTIDE SEQUENCE [LARGE SCALE GENOMIC DNA]</scope>
    <source>
        <strain evidence="4 5">SAG 2145</strain>
    </source>
</reference>
<sequence length="89" mass="10040">MSTEDSFKKSAEEAKGLPNSVTNDEKLILYGLYKQATVGDVEGSKPGIFNQTGRAKWEAWEKQRGKDKKTAMEEYIMKVESLQEKYASS</sequence>
<proteinExistence type="inferred from homology"/>
<gene>
    <name evidence="4" type="ORF">WJX74_003091</name>
</gene>
<dbReference type="InterPro" id="IPR022408">
    <property type="entry name" value="Acyl-CoA-binding_prot_CS"/>
</dbReference>
<evidence type="ECO:0000313" key="4">
    <source>
        <dbReference type="EMBL" id="KAK9837690.1"/>
    </source>
</evidence>
<dbReference type="GO" id="GO:0000062">
    <property type="term" value="F:fatty-acyl-CoA binding"/>
    <property type="evidence" value="ECO:0007669"/>
    <property type="project" value="InterPro"/>
</dbReference>
<dbReference type="Proteomes" id="UP001438707">
    <property type="component" value="Unassembled WGS sequence"/>
</dbReference>
<dbReference type="SUPFAM" id="SSF47027">
    <property type="entry name" value="Acyl-CoA binding protein"/>
    <property type="match status" value="1"/>
</dbReference>
<evidence type="ECO:0000313" key="5">
    <source>
        <dbReference type="Proteomes" id="UP001438707"/>
    </source>
</evidence>
<accession>A0AAW1RU93</accession>
<dbReference type="EMBL" id="JALJOS010000006">
    <property type="protein sequence ID" value="KAK9837690.1"/>
    <property type="molecule type" value="Genomic_DNA"/>
</dbReference>